<evidence type="ECO:0000313" key="1">
    <source>
        <dbReference type="EMBL" id="KAJ7750524.1"/>
    </source>
</evidence>
<name>A0AAD7IVA9_9AGAR</name>
<keyword evidence="2" id="KW-1185">Reference proteome</keyword>
<organism evidence="1 2">
    <name type="scientific">Mycena metata</name>
    <dbReference type="NCBI Taxonomy" id="1033252"/>
    <lineage>
        <taxon>Eukaryota</taxon>
        <taxon>Fungi</taxon>
        <taxon>Dikarya</taxon>
        <taxon>Basidiomycota</taxon>
        <taxon>Agaricomycotina</taxon>
        <taxon>Agaricomycetes</taxon>
        <taxon>Agaricomycetidae</taxon>
        <taxon>Agaricales</taxon>
        <taxon>Marasmiineae</taxon>
        <taxon>Mycenaceae</taxon>
        <taxon>Mycena</taxon>
    </lineage>
</organism>
<dbReference type="AlphaFoldDB" id="A0AAD7IVA9"/>
<protein>
    <submittedName>
        <fullName evidence="1">Uncharacterized protein</fullName>
    </submittedName>
</protein>
<dbReference type="Proteomes" id="UP001215598">
    <property type="component" value="Unassembled WGS sequence"/>
</dbReference>
<sequence length="212" mass="23389">MQLVSEIDIVLQASLNVLFLYYYITAFRGFVDTGCADPGRQTSAQRVSTDLCGSRWTSNDLSKYTEGSSAGGEVADRSASVGELCGREAEGGTALGNLGSRSYGANSRPKKPEAEILMKKRWENAPVRSGAARIVTVALRQSVTFVTTLVVFSVHADSTGDHCYIPIAPGTGKIRKSYISILKPFREIWKDFWTRLSRYTVFWVSVEKEDIQ</sequence>
<proteinExistence type="predicted"/>
<comment type="caution">
    <text evidence="1">The sequence shown here is derived from an EMBL/GenBank/DDBJ whole genome shotgun (WGS) entry which is preliminary data.</text>
</comment>
<evidence type="ECO:0000313" key="2">
    <source>
        <dbReference type="Proteomes" id="UP001215598"/>
    </source>
</evidence>
<gene>
    <name evidence="1" type="ORF">B0H16DRAFT_1460628</name>
</gene>
<dbReference type="EMBL" id="JARKIB010000065">
    <property type="protein sequence ID" value="KAJ7750524.1"/>
    <property type="molecule type" value="Genomic_DNA"/>
</dbReference>
<accession>A0AAD7IVA9</accession>
<reference evidence="1" key="1">
    <citation type="submission" date="2023-03" db="EMBL/GenBank/DDBJ databases">
        <title>Massive genome expansion in bonnet fungi (Mycena s.s.) driven by repeated elements and novel gene families across ecological guilds.</title>
        <authorList>
            <consortium name="Lawrence Berkeley National Laboratory"/>
            <person name="Harder C.B."/>
            <person name="Miyauchi S."/>
            <person name="Viragh M."/>
            <person name="Kuo A."/>
            <person name="Thoen E."/>
            <person name="Andreopoulos B."/>
            <person name="Lu D."/>
            <person name="Skrede I."/>
            <person name="Drula E."/>
            <person name="Henrissat B."/>
            <person name="Morin E."/>
            <person name="Kohler A."/>
            <person name="Barry K."/>
            <person name="LaButti K."/>
            <person name="Morin E."/>
            <person name="Salamov A."/>
            <person name="Lipzen A."/>
            <person name="Mereny Z."/>
            <person name="Hegedus B."/>
            <person name="Baldrian P."/>
            <person name="Stursova M."/>
            <person name="Weitz H."/>
            <person name="Taylor A."/>
            <person name="Grigoriev I.V."/>
            <person name="Nagy L.G."/>
            <person name="Martin F."/>
            <person name="Kauserud H."/>
        </authorList>
    </citation>
    <scope>NUCLEOTIDE SEQUENCE</scope>
    <source>
        <strain evidence="1">CBHHK182m</strain>
    </source>
</reference>